<dbReference type="Pfam" id="PF17785">
    <property type="entry name" value="PUA_3"/>
    <property type="match status" value="1"/>
</dbReference>
<dbReference type="GO" id="GO:0005737">
    <property type="term" value="C:cytoplasm"/>
    <property type="evidence" value="ECO:0007669"/>
    <property type="project" value="UniProtKB-SubCell"/>
</dbReference>
<keyword evidence="3" id="KW-0698">rRNA processing</keyword>
<gene>
    <name evidence="10" type="ORF">OUO13_08365</name>
</gene>
<evidence type="ECO:0000256" key="5">
    <source>
        <dbReference type="ARBA" id="ARBA00022679"/>
    </source>
</evidence>
<evidence type="ECO:0000259" key="8">
    <source>
        <dbReference type="Pfam" id="PF10672"/>
    </source>
</evidence>
<keyword evidence="4 10" id="KW-0489">Methyltransferase</keyword>
<keyword evidence="11" id="KW-1185">Reference proteome</keyword>
<feature type="domain" description="S-adenosylmethionine-dependent methyltransferase" evidence="8">
    <location>
        <begin position="190"/>
        <end position="354"/>
    </location>
</feature>
<dbReference type="Proteomes" id="UP001150830">
    <property type="component" value="Unassembled WGS sequence"/>
</dbReference>
<evidence type="ECO:0000256" key="6">
    <source>
        <dbReference type="ARBA" id="ARBA00022691"/>
    </source>
</evidence>
<keyword evidence="6" id="KW-0949">S-adenosyl-L-methionine</keyword>
<dbReference type="CDD" id="cd02440">
    <property type="entry name" value="AdoMet_MTases"/>
    <property type="match status" value="1"/>
</dbReference>
<dbReference type="CDD" id="cd21153">
    <property type="entry name" value="PUA_RlmI"/>
    <property type="match status" value="1"/>
</dbReference>
<accession>A0A9X3IRT3</accession>
<dbReference type="RefSeq" id="WP_283173411.1">
    <property type="nucleotide sequence ID" value="NZ_JAPNOA010000025.1"/>
</dbReference>
<evidence type="ECO:0000256" key="3">
    <source>
        <dbReference type="ARBA" id="ARBA00022552"/>
    </source>
</evidence>
<comment type="similarity">
    <text evidence="7">Belongs to the methyltransferase superfamily. RlmI family.</text>
</comment>
<comment type="caution">
    <text evidence="10">The sequence shown here is derived from an EMBL/GenBank/DDBJ whole genome shotgun (WGS) entry which is preliminary data.</text>
</comment>
<comment type="subcellular location">
    <subcellularLocation>
        <location evidence="1">Cytoplasm</location>
    </subcellularLocation>
</comment>
<keyword evidence="5" id="KW-0808">Transferase</keyword>
<dbReference type="SUPFAM" id="SSF53335">
    <property type="entry name" value="S-adenosyl-L-methionine-dependent methyltransferases"/>
    <property type="match status" value="1"/>
</dbReference>
<name>A0A9X3IRT3_9GAMM</name>
<dbReference type="CDD" id="cd11572">
    <property type="entry name" value="RlmI_M_like"/>
    <property type="match status" value="1"/>
</dbReference>
<dbReference type="Gene3D" id="2.30.130.10">
    <property type="entry name" value="PUA domain"/>
    <property type="match status" value="1"/>
</dbReference>
<evidence type="ECO:0000256" key="2">
    <source>
        <dbReference type="ARBA" id="ARBA00022490"/>
    </source>
</evidence>
<sequence length="404" mass="44682">MTSSASPVATLRLNPKAERRLKGGHLWIYSNEVDIAATPLRGMQAGSQVVVEAANGKALGTAVVSPEQLICARLISRDSSQQLDASLLVHRLKVAMSSRELWYSNGCYRWVYGDSDGLPGLVIDRFGDVVVIQISSVAMENLRQAVVDAVNKVASPRCIVLKNDGKLRAVEGLPEYVEVVQGALEDNCAPLIENDTRFMAPVIDGQKTGWFYDHRENRAVLNRLVKGKRVLDVFSYVGGWGVQAARHGASEVHCVDASAQALDWVEQNAALNGVEERLHCWEGDAFEVLRQLRENGERFDVVVVDPPAFIPRRKDIKAGEQAYYRLNQQAMRLLNRDGLLVSGSCSMHLGDDRLPDMLRTIGRELDRDVLIQHVGSQGADHPVVPAIPETRYLKAVFSRVLPTR</sequence>
<proteinExistence type="inferred from homology"/>
<dbReference type="EMBL" id="JAPNOA010000025">
    <property type="protein sequence ID" value="MCY0965196.1"/>
    <property type="molecule type" value="Genomic_DNA"/>
</dbReference>
<evidence type="ECO:0000313" key="11">
    <source>
        <dbReference type="Proteomes" id="UP001150830"/>
    </source>
</evidence>
<evidence type="ECO:0000256" key="4">
    <source>
        <dbReference type="ARBA" id="ARBA00022603"/>
    </source>
</evidence>
<dbReference type="GO" id="GO:0032259">
    <property type="term" value="P:methylation"/>
    <property type="evidence" value="ECO:0007669"/>
    <property type="project" value="UniProtKB-KW"/>
</dbReference>
<dbReference type="AlphaFoldDB" id="A0A9X3IRT3"/>
<reference evidence="10" key="1">
    <citation type="submission" date="2022-11" db="EMBL/GenBank/DDBJ databases">
        <title>Parathalassolutuus dongxingensis gen. nov., sp. nov., a novel member of family Oceanospirillaceae isolated from a coastal shrimp pond in Guangxi, China.</title>
        <authorList>
            <person name="Chen H."/>
        </authorList>
    </citation>
    <scope>NUCLEOTIDE SEQUENCE</scope>
    <source>
        <strain evidence="10">G-43</strain>
    </source>
</reference>
<dbReference type="GO" id="GO:0006364">
    <property type="term" value="P:rRNA processing"/>
    <property type="evidence" value="ECO:0007669"/>
    <property type="project" value="UniProtKB-KW"/>
</dbReference>
<dbReference type="Pfam" id="PF10672">
    <property type="entry name" value="Methyltrans_SAM"/>
    <property type="match status" value="1"/>
</dbReference>
<feature type="domain" description="RlmI-like PUA" evidence="9">
    <location>
        <begin position="11"/>
        <end position="77"/>
    </location>
</feature>
<dbReference type="InterPro" id="IPR036974">
    <property type="entry name" value="PUA_sf"/>
</dbReference>
<dbReference type="GO" id="GO:0003723">
    <property type="term" value="F:RNA binding"/>
    <property type="evidence" value="ECO:0007669"/>
    <property type="project" value="InterPro"/>
</dbReference>
<evidence type="ECO:0000256" key="1">
    <source>
        <dbReference type="ARBA" id="ARBA00004496"/>
    </source>
</evidence>
<keyword evidence="2" id="KW-0963">Cytoplasm</keyword>
<dbReference type="GO" id="GO:0008168">
    <property type="term" value="F:methyltransferase activity"/>
    <property type="evidence" value="ECO:0007669"/>
    <property type="project" value="UniProtKB-KW"/>
</dbReference>
<dbReference type="PROSITE" id="PS50890">
    <property type="entry name" value="PUA"/>
    <property type="match status" value="1"/>
</dbReference>
<dbReference type="InterPro" id="IPR041532">
    <property type="entry name" value="RlmI-like_PUA"/>
</dbReference>
<evidence type="ECO:0000313" key="10">
    <source>
        <dbReference type="EMBL" id="MCY0965196.1"/>
    </source>
</evidence>
<dbReference type="InterPro" id="IPR019614">
    <property type="entry name" value="SAM-dep_methyl-trfase"/>
</dbReference>
<dbReference type="Gene3D" id="3.30.750.80">
    <property type="entry name" value="RNA methyltransferase domain (HRMD) like"/>
    <property type="match status" value="1"/>
</dbReference>
<protein>
    <submittedName>
        <fullName evidence="10">Class I SAM-dependent rRNA methyltransferase</fullName>
    </submittedName>
</protein>
<evidence type="ECO:0000259" key="9">
    <source>
        <dbReference type="Pfam" id="PF17785"/>
    </source>
</evidence>
<dbReference type="InterPro" id="IPR029063">
    <property type="entry name" value="SAM-dependent_MTases_sf"/>
</dbReference>
<evidence type="ECO:0000256" key="7">
    <source>
        <dbReference type="ARBA" id="ARBA00038091"/>
    </source>
</evidence>
<dbReference type="InterPro" id="IPR015947">
    <property type="entry name" value="PUA-like_sf"/>
</dbReference>
<dbReference type="PANTHER" id="PTHR42873">
    <property type="entry name" value="RIBOSOMAL RNA LARGE SUBUNIT METHYLTRANSFERASE"/>
    <property type="match status" value="1"/>
</dbReference>
<dbReference type="PANTHER" id="PTHR42873:SF1">
    <property type="entry name" value="S-ADENOSYLMETHIONINE-DEPENDENT METHYLTRANSFERASE DOMAIN-CONTAINING PROTEIN"/>
    <property type="match status" value="1"/>
</dbReference>
<dbReference type="SUPFAM" id="SSF88697">
    <property type="entry name" value="PUA domain-like"/>
    <property type="match status" value="1"/>
</dbReference>
<organism evidence="10 11">
    <name type="scientific">Parathalassolituus penaei</name>
    <dbReference type="NCBI Taxonomy" id="2997323"/>
    <lineage>
        <taxon>Bacteria</taxon>
        <taxon>Pseudomonadati</taxon>
        <taxon>Pseudomonadota</taxon>
        <taxon>Gammaproteobacteria</taxon>
        <taxon>Oceanospirillales</taxon>
        <taxon>Oceanospirillaceae</taxon>
        <taxon>Parathalassolituus</taxon>
    </lineage>
</organism>
<dbReference type="Gene3D" id="3.40.50.150">
    <property type="entry name" value="Vaccinia Virus protein VP39"/>
    <property type="match status" value="1"/>
</dbReference>